<feature type="region of interest" description="Disordered" evidence="1">
    <location>
        <begin position="505"/>
        <end position="537"/>
    </location>
</feature>
<feature type="compositionally biased region" description="Gly residues" evidence="1">
    <location>
        <begin position="604"/>
        <end position="623"/>
    </location>
</feature>
<sequence length="1519" mass="158514">MDAIKGHPEHIETVFGEAIVARDESLVVLAGASGLGPPDLCWLQKASKSALTGYSGQAKGYYHSCLGVDASSSAAVAAYFATLTSLVEPPTFLQGLFSTSEFHIERGFYCCYDPLARLDVRCELCIPGGVVCGALDCEGNVHDVTPELWRNCVVASFLRAELYDAELVSHSSVPVARYPPLPNSADEVRLLEAVTGLYEDMVLPEALEALTVDQSGGIAPEHADIVLYTLLHYFSKRQHWGTAFEFFARLTKVYPTAALYVAAVQRECGLYDEAMVTLTRAVEEVPDDPVLLAGLATECLYADKVDAALRLATKSAHIRPQLRPAWLVLSRAHVRRGAGAAALVVLNLVPPPPLPGKEGAMLHVVVPPDPKSVTKPAVQPYDLDIVAARQVLAEEAIVNSSGPSTSRAADTPGAALPGSLLVPREPLDGGTVPDTAPLRITKAVLAAVYTVLQELVAVSGWDEFLRLRSSVFVMHTDSDILREQQREAEERERQLQLLHRQLSATLPPSPSWAPPQPPFDALPSEPEAGRRGASQGPEFQSALHEAAMMGLAEYPEHLEDAYDDPRVAFAREAHRRHLREIAERQARLEAAEGGAYADDEWDGSSGGSAAGGPDEGVDGGAGGPRSLTGRPRRGRHKGRTPGGRHQRTSRTAPKSSGRQQPEQYSEGASEEDRIGGVEQETANEGPAASATAAMEDTFPLGNGIVDAGEVVRQEAANALLLAEAPSAKPVEEQQQQQQPMEEAGGDRDSGAQPEIVNATARPPAAPTSWWGELFGGGGGAVPQRREGAPLGEAIERRTVDDTREYGIAKARCTTAAGAPPCPNCSPLPCSAAVGSLPGGTGLGGGGGMVRPDDGRAEEGCFRRAGGHGRSAPAGSSGGQPGSVKAAVTTEAHVVMCTELAPLVQTRPGMCPGDALSPAPQGRPCGSNLIANRQLLAATVASGTANTAGLTVSTYTTSAEMAVAVGAPRKLTCWGKSRRTIAKAGMDGGGDGGSSNDCISVRTSRRRRDLGRKWWRKWQRCWRLSPPQKLALPYGPRAPMLTALCWRREVREAVGAVGCTLRPPGNNWQRHVVRHIPWRGPGPVAESGADVVVPSATQPFNLNHSTPDAAALSPSGVPAAPKLSAFGKAAVNASAATSGAVNHGTAADGAADDDGYPLVLHNHDADRQIVLQSLDVMELGAKRLCVRWLDELIVALWHDLQAFLDWKALDLELVEAGFRTHAEIVGGVAPAPTADDYQRQAGAGPGAEDPISTQPPLPRPPPHLPSVPCTEWLRRGLLAERLHHEADALAAYQAAVMTPPLAPVAAYGGEGTGGAVFAALPGGGPGAFSMIAWQAIMRLAPVAEPRHVSWALRGAQAVMTWLETRGASGVVLSAGAATVPLTTGFVAALMTGTAGGGAGPAAAGRAAPAAAAALTAGAKLQACPLSVVHCLHLVAAVLGDSGVEETLTSQNGSSLKAGAWGEAVMAKGVVGVAVSGAAAVAPTPLHPVVAKVIRHAVRTAASQPELGKSLSVAALSAATS</sequence>
<dbReference type="EMBL" id="BNCO01000117">
    <property type="protein sequence ID" value="GIL68401.1"/>
    <property type="molecule type" value="Genomic_DNA"/>
</dbReference>
<feature type="compositionally biased region" description="Pro residues" evidence="1">
    <location>
        <begin position="1252"/>
        <end position="1264"/>
    </location>
</feature>
<organism evidence="2 3">
    <name type="scientific">Volvox africanus</name>
    <dbReference type="NCBI Taxonomy" id="51714"/>
    <lineage>
        <taxon>Eukaryota</taxon>
        <taxon>Viridiplantae</taxon>
        <taxon>Chlorophyta</taxon>
        <taxon>core chlorophytes</taxon>
        <taxon>Chlorophyceae</taxon>
        <taxon>CS clade</taxon>
        <taxon>Chlamydomonadales</taxon>
        <taxon>Volvocaceae</taxon>
        <taxon>Volvox</taxon>
    </lineage>
</organism>
<dbReference type="SUPFAM" id="SSF48452">
    <property type="entry name" value="TPR-like"/>
    <property type="match status" value="1"/>
</dbReference>
<gene>
    <name evidence="2" type="ORF">Vafri_21643</name>
</gene>
<dbReference type="GO" id="GO:0006893">
    <property type="term" value="P:Golgi to plasma membrane transport"/>
    <property type="evidence" value="ECO:0007669"/>
    <property type="project" value="TreeGrafter"/>
</dbReference>
<dbReference type="Proteomes" id="UP000747399">
    <property type="component" value="Unassembled WGS sequence"/>
</dbReference>
<dbReference type="PANTHER" id="PTHR31975">
    <property type="entry name" value="BUD SITE SELECTION PROTEIN 7-RELATED"/>
    <property type="match status" value="1"/>
</dbReference>
<evidence type="ECO:0000256" key="1">
    <source>
        <dbReference type="SAM" id="MobiDB-lite"/>
    </source>
</evidence>
<comment type="caution">
    <text evidence="2">The sequence shown here is derived from an EMBL/GenBank/DDBJ whole genome shotgun (WGS) entry which is preliminary data.</text>
</comment>
<evidence type="ECO:0000313" key="3">
    <source>
        <dbReference type="Proteomes" id="UP000747399"/>
    </source>
</evidence>
<feature type="compositionally biased region" description="Basic residues" evidence="1">
    <location>
        <begin position="630"/>
        <end position="648"/>
    </location>
</feature>
<dbReference type="InterPro" id="IPR015374">
    <property type="entry name" value="ChAPs"/>
</dbReference>
<protein>
    <submittedName>
        <fullName evidence="2">Uncharacterized protein</fullName>
    </submittedName>
</protein>
<feature type="region of interest" description="Disordered" evidence="1">
    <location>
        <begin position="590"/>
        <end position="690"/>
    </location>
</feature>
<feature type="compositionally biased region" description="Pro residues" evidence="1">
    <location>
        <begin position="507"/>
        <end position="520"/>
    </location>
</feature>
<feature type="region of interest" description="Disordered" evidence="1">
    <location>
        <begin position="1229"/>
        <end position="1264"/>
    </location>
</feature>
<keyword evidence="3" id="KW-1185">Reference proteome</keyword>
<feature type="compositionally biased region" description="Polar residues" evidence="1">
    <location>
        <begin position="649"/>
        <end position="663"/>
    </location>
</feature>
<evidence type="ECO:0000313" key="2">
    <source>
        <dbReference type="EMBL" id="GIL68401.1"/>
    </source>
</evidence>
<dbReference type="InterPro" id="IPR011990">
    <property type="entry name" value="TPR-like_helical_dom_sf"/>
</dbReference>
<dbReference type="GO" id="GO:0034044">
    <property type="term" value="C:exomer complex"/>
    <property type="evidence" value="ECO:0007669"/>
    <property type="project" value="UniProtKB-ARBA"/>
</dbReference>
<dbReference type="Pfam" id="PF09295">
    <property type="entry name" value="ChAPs"/>
    <property type="match status" value="2"/>
</dbReference>
<feature type="region of interest" description="Disordered" evidence="1">
    <location>
        <begin position="861"/>
        <end position="883"/>
    </location>
</feature>
<name>A0A8J4BTR6_9CHLO</name>
<feature type="region of interest" description="Disordered" evidence="1">
    <location>
        <begin position="725"/>
        <end position="787"/>
    </location>
</feature>
<reference evidence="2" key="1">
    <citation type="journal article" date="2021" name="Proc. Natl. Acad. Sci. U.S.A.">
        <title>Three genomes in the algal genus Volvox reveal the fate of a haploid sex-determining region after a transition to homothallism.</title>
        <authorList>
            <person name="Yamamoto K."/>
            <person name="Hamaji T."/>
            <person name="Kawai-Toyooka H."/>
            <person name="Matsuzaki R."/>
            <person name="Takahashi F."/>
            <person name="Nishimura Y."/>
            <person name="Kawachi M."/>
            <person name="Noguchi H."/>
            <person name="Minakuchi Y."/>
            <person name="Umen J.G."/>
            <person name="Toyoda A."/>
            <person name="Nozaki H."/>
        </authorList>
    </citation>
    <scope>NUCLEOTIDE SEQUENCE</scope>
    <source>
        <strain evidence="2">NIES-3780</strain>
    </source>
</reference>
<dbReference type="Gene3D" id="1.25.40.10">
    <property type="entry name" value="Tetratricopeptide repeat domain"/>
    <property type="match status" value="2"/>
</dbReference>
<dbReference type="PANTHER" id="PTHR31975:SF1">
    <property type="entry name" value="BUD SITE SELECTION PROTEIN 7-RELATED"/>
    <property type="match status" value="1"/>
</dbReference>
<accession>A0A8J4BTR6</accession>
<proteinExistence type="predicted"/>